<dbReference type="InterPro" id="IPR004176">
    <property type="entry name" value="Clp_R_N"/>
</dbReference>
<protein>
    <recommendedName>
        <fullName evidence="2">Clp R domain-containing protein</fullName>
    </recommendedName>
</protein>
<evidence type="ECO:0000259" key="2">
    <source>
        <dbReference type="PROSITE" id="PS51903"/>
    </source>
</evidence>
<proteinExistence type="predicted"/>
<name>A0A235BZ10_UNCW3</name>
<feature type="domain" description="Clp R" evidence="2">
    <location>
        <begin position="3"/>
        <end position="108"/>
    </location>
</feature>
<evidence type="ECO:0000313" key="3">
    <source>
        <dbReference type="EMBL" id="OYD17027.1"/>
    </source>
</evidence>
<evidence type="ECO:0000256" key="1">
    <source>
        <dbReference type="PROSITE-ProRule" id="PRU01251"/>
    </source>
</evidence>
<gene>
    <name evidence="3" type="ORF">CH330_01115</name>
</gene>
<keyword evidence="1" id="KW-0677">Repeat</keyword>
<organism evidence="3 4">
    <name type="scientific">candidate division WOR-3 bacterium JGI_Cruoil_03_51_56</name>
    <dbReference type="NCBI Taxonomy" id="1973747"/>
    <lineage>
        <taxon>Bacteria</taxon>
        <taxon>Bacteria division WOR-3</taxon>
    </lineage>
</organism>
<dbReference type="Proteomes" id="UP000215559">
    <property type="component" value="Unassembled WGS sequence"/>
</dbReference>
<evidence type="ECO:0000313" key="4">
    <source>
        <dbReference type="Proteomes" id="UP000215559"/>
    </source>
</evidence>
<dbReference type="Gene3D" id="1.10.1780.10">
    <property type="entry name" value="Clp, N-terminal domain"/>
    <property type="match status" value="1"/>
</dbReference>
<dbReference type="PROSITE" id="PS51903">
    <property type="entry name" value="CLP_R"/>
    <property type="match status" value="1"/>
</dbReference>
<sequence>MNIDKFTEKAQDAIAKAEASLAHFEHNELDAEHILLALLKQENGLVPQILKEIGADPNQVIEHTRVALAARPKVSGTQGQVYLSSRARQVLSHAEKEASRFKDEFIST</sequence>
<dbReference type="AlphaFoldDB" id="A0A235BZ10"/>
<dbReference type="EMBL" id="NOZP01000026">
    <property type="protein sequence ID" value="OYD17027.1"/>
    <property type="molecule type" value="Genomic_DNA"/>
</dbReference>
<feature type="non-terminal residue" evidence="3">
    <location>
        <position position="108"/>
    </location>
</feature>
<comment type="caution">
    <text evidence="3">The sequence shown here is derived from an EMBL/GenBank/DDBJ whole genome shotgun (WGS) entry which is preliminary data.</text>
</comment>
<dbReference type="SUPFAM" id="SSF81923">
    <property type="entry name" value="Double Clp-N motif"/>
    <property type="match status" value="1"/>
</dbReference>
<reference evidence="3 4" key="1">
    <citation type="submission" date="2017-07" db="EMBL/GenBank/DDBJ databases">
        <title>Recovery of genomes from metagenomes via a dereplication, aggregation, and scoring strategy.</title>
        <authorList>
            <person name="Sieber C.M."/>
            <person name="Probst A.J."/>
            <person name="Sharrar A."/>
            <person name="Thomas B.C."/>
            <person name="Hess M."/>
            <person name="Tringe S.G."/>
            <person name="Banfield J.F."/>
        </authorList>
    </citation>
    <scope>NUCLEOTIDE SEQUENCE [LARGE SCALE GENOMIC DNA]</scope>
    <source>
        <strain evidence="3">JGI_Cruoil_03_51_56</strain>
    </source>
</reference>
<dbReference type="Pfam" id="PF02861">
    <property type="entry name" value="Clp_N"/>
    <property type="match status" value="1"/>
</dbReference>
<accession>A0A235BZ10</accession>
<dbReference type="InterPro" id="IPR036628">
    <property type="entry name" value="Clp_N_dom_sf"/>
</dbReference>